<keyword evidence="1" id="KW-1133">Transmembrane helix</keyword>
<proteinExistence type="predicted"/>
<keyword evidence="1" id="KW-0812">Transmembrane</keyword>
<dbReference type="RefSeq" id="WP_189822262.1">
    <property type="nucleotide sequence ID" value="NZ_BMVC01000002.1"/>
</dbReference>
<comment type="caution">
    <text evidence="2">The sequence shown here is derived from an EMBL/GenBank/DDBJ whole genome shotgun (WGS) entry which is preliminary data.</text>
</comment>
<dbReference type="Proteomes" id="UP000638353">
    <property type="component" value="Unassembled WGS sequence"/>
</dbReference>
<organism evidence="2 3">
    <name type="scientific">Streptomyces finlayi</name>
    <dbReference type="NCBI Taxonomy" id="67296"/>
    <lineage>
        <taxon>Bacteria</taxon>
        <taxon>Bacillati</taxon>
        <taxon>Actinomycetota</taxon>
        <taxon>Actinomycetes</taxon>
        <taxon>Kitasatosporales</taxon>
        <taxon>Streptomycetaceae</taxon>
        <taxon>Streptomyces</taxon>
    </lineage>
</organism>
<name>A0A918WTV5_9ACTN</name>
<dbReference type="EMBL" id="BMVC01000002">
    <property type="protein sequence ID" value="GHC82326.1"/>
    <property type="molecule type" value="Genomic_DNA"/>
</dbReference>
<evidence type="ECO:0000313" key="3">
    <source>
        <dbReference type="Proteomes" id="UP000638353"/>
    </source>
</evidence>
<reference evidence="2" key="2">
    <citation type="submission" date="2020-09" db="EMBL/GenBank/DDBJ databases">
        <authorList>
            <person name="Sun Q."/>
            <person name="Ohkuma M."/>
        </authorList>
    </citation>
    <scope>NUCLEOTIDE SEQUENCE</scope>
    <source>
        <strain evidence="2">JCM 4637</strain>
    </source>
</reference>
<sequence>MNPWILLEGLELLAQTRYGALGAICLLLIVGGAKARNATCTALGATLFAILMLQA</sequence>
<accession>A0A918WTV5</accession>
<gene>
    <name evidence="2" type="ORF">GCM10010334_10470</name>
</gene>
<evidence type="ECO:0000313" key="2">
    <source>
        <dbReference type="EMBL" id="GHC82326.1"/>
    </source>
</evidence>
<dbReference type="AlphaFoldDB" id="A0A918WTV5"/>
<protein>
    <submittedName>
        <fullName evidence="2">Uncharacterized protein</fullName>
    </submittedName>
</protein>
<feature type="transmembrane region" description="Helical" evidence="1">
    <location>
        <begin position="12"/>
        <end position="30"/>
    </location>
</feature>
<evidence type="ECO:0000256" key="1">
    <source>
        <dbReference type="SAM" id="Phobius"/>
    </source>
</evidence>
<keyword evidence="1" id="KW-0472">Membrane</keyword>
<reference evidence="2" key="1">
    <citation type="journal article" date="2014" name="Int. J. Syst. Evol. Microbiol.">
        <title>Complete genome sequence of Corynebacterium casei LMG S-19264T (=DSM 44701T), isolated from a smear-ripened cheese.</title>
        <authorList>
            <consortium name="US DOE Joint Genome Institute (JGI-PGF)"/>
            <person name="Walter F."/>
            <person name="Albersmeier A."/>
            <person name="Kalinowski J."/>
            <person name="Ruckert C."/>
        </authorList>
    </citation>
    <scope>NUCLEOTIDE SEQUENCE</scope>
    <source>
        <strain evidence="2">JCM 4637</strain>
    </source>
</reference>